<dbReference type="GO" id="GO:0015658">
    <property type="term" value="F:branched-chain amino acid transmembrane transporter activity"/>
    <property type="evidence" value="ECO:0007669"/>
    <property type="project" value="InterPro"/>
</dbReference>
<dbReference type="PANTHER" id="PTHR30482">
    <property type="entry name" value="HIGH-AFFINITY BRANCHED-CHAIN AMINO ACID TRANSPORT SYSTEM PERMEASE"/>
    <property type="match status" value="1"/>
</dbReference>
<accession>A0AAU9EDZ0</accession>
<dbReference type="GO" id="GO:0005886">
    <property type="term" value="C:plasma membrane"/>
    <property type="evidence" value="ECO:0007669"/>
    <property type="project" value="UniProtKB-SubCell"/>
</dbReference>
<feature type="transmembrane region" description="Helical" evidence="6">
    <location>
        <begin position="12"/>
        <end position="28"/>
    </location>
</feature>
<dbReference type="InterPro" id="IPR001851">
    <property type="entry name" value="ABC_transp_permease"/>
</dbReference>
<feature type="transmembrane region" description="Helical" evidence="6">
    <location>
        <begin position="280"/>
        <end position="306"/>
    </location>
</feature>
<feature type="transmembrane region" description="Helical" evidence="6">
    <location>
        <begin position="65"/>
        <end position="81"/>
    </location>
</feature>
<feature type="transmembrane region" description="Helical" evidence="6">
    <location>
        <begin position="208"/>
        <end position="226"/>
    </location>
</feature>
<evidence type="ECO:0000256" key="2">
    <source>
        <dbReference type="ARBA" id="ARBA00022475"/>
    </source>
</evidence>
<dbReference type="CDD" id="cd06581">
    <property type="entry name" value="TM_PBP1_LivM_like"/>
    <property type="match status" value="1"/>
</dbReference>
<sequence>MQNQKLISSRSLILMAVLLAALALFPSVASRYYIYLAALMLVTGLLASSLNMVLGFGGMYQFNHAVFYGVGAYAAALLTVRGGVSPWWGYLVGPLAAALLSLIMGIICVRLSKLYFGMLQISLGSLVWAVVFRWYSFTGGDDGLHGVPVPRLISSGEGAYYFVLIVSVLCLALMYLIVNSPFGRVFMSIRDNPERAEAIGVNVRLHQLIGLVIAGFFGGVAGTLFVTVEGTVFPDMLFWTLSLEIIIMCLLGGWFTFLGPMLGGAMVVALRAVVGTYTDYWTMVLGIILMLLIFFLPEGVLGFFLARLGRGRTAREEN</sequence>
<evidence type="ECO:0000313" key="8">
    <source>
        <dbReference type="Proteomes" id="UP001366166"/>
    </source>
</evidence>
<keyword evidence="3 6" id="KW-0812">Transmembrane</keyword>
<protein>
    <submittedName>
        <fullName evidence="7">Branched-chain amino acid ABC transporter permease</fullName>
    </submittedName>
</protein>
<gene>
    <name evidence="7" type="ORF">FAK_12010</name>
</gene>
<feature type="transmembrane region" description="Helical" evidence="6">
    <location>
        <begin position="159"/>
        <end position="178"/>
    </location>
</feature>
<organism evidence="7 8">
    <name type="scientific">Desulfoferula mesophila</name>
    <dbReference type="NCBI Taxonomy" id="3058419"/>
    <lineage>
        <taxon>Bacteria</taxon>
        <taxon>Pseudomonadati</taxon>
        <taxon>Thermodesulfobacteriota</taxon>
        <taxon>Desulfarculia</taxon>
        <taxon>Desulfarculales</taxon>
        <taxon>Desulfarculaceae</taxon>
        <taxon>Desulfoferula</taxon>
    </lineage>
</organism>
<dbReference type="AlphaFoldDB" id="A0AAU9EDZ0"/>
<dbReference type="PANTHER" id="PTHR30482:SF17">
    <property type="entry name" value="ABC TRANSPORTER ATP-BINDING PROTEIN"/>
    <property type="match status" value="1"/>
</dbReference>
<dbReference type="InterPro" id="IPR043428">
    <property type="entry name" value="LivM-like"/>
</dbReference>
<dbReference type="Pfam" id="PF02653">
    <property type="entry name" value="BPD_transp_2"/>
    <property type="match status" value="1"/>
</dbReference>
<proteinExistence type="predicted"/>
<comment type="subcellular location">
    <subcellularLocation>
        <location evidence="1">Cell membrane</location>
        <topology evidence="1">Multi-pass membrane protein</topology>
    </subcellularLocation>
</comment>
<name>A0AAU9EDZ0_9BACT</name>
<dbReference type="RefSeq" id="WP_338605861.1">
    <property type="nucleotide sequence ID" value="NZ_AP028679.1"/>
</dbReference>
<reference evidence="8" key="1">
    <citation type="journal article" date="2023" name="Arch. Microbiol.">
        <title>Desulfoferula mesophilus gen. nov. sp. nov., a mesophilic sulfate-reducing bacterium isolated from a brackish lake sediment.</title>
        <authorList>
            <person name="Watanabe T."/>
            <person name="Yabe T."/>
            <person name="Tsuji J.M."/>
            <person name="Fukui M."/>
        </authorList>
    </citation>
    <scope>NUCLEOTIDE SEQUENCE [LARGE SCALE GENOMIC DNA]</scope>
    <source>
        <strain evidence="8">12FAK</strain>
    </source>
</reference>
<evidence type="ECO:0000256" key="1">
    <source>
        <dbReference type="ARBA" id="ARBA00004651"/>
    </source>
</evidence>
<evidence type="ECO:0000256" key="4">
    <source>
        <dbReference type="ARBA" id="ARBA00022989"/>
    </source>
</evidence>
<dbReference type="KEGG" id="dmp:FAK_12010"/>
<feature type="transmembrane region" description="Helical" evidence="6">
    <location>
        <begin position="114"/>
        <end position="135"/>
    </location>
</feature>
<keyword evidence="8" id="KW-1185">Reference proteome</keyword>
<keyword evidence="5 6" id="KW-0472">Membrane</keyword>
<keyword evidence="2" id="KW-1003">Cell membrane</keyword>
<feature type="transmembrane region" description="Helical" evidence="6">
    <location>
        <begin position="87"/>
        <end position="107"/>
    </location>
</feature>
<dbReference type="Proteomes" id="UP001366166">
    <property type="component" value="Chromosome"/>
</dbReference>
<feature type="transmembrane region" description="Helical" evidence="6">
    <location>
        <begin position="34"/>
        <end position="53"/>
    </location>
</feature>
<evidence type="ECO:0000313" key="7">
    <source>
        <dbReference type="EMBL" id="BEQ14135.1"/>
    </source>
</evidence>
<evidence type="ECO:0000256" key="5">
    <source>
        <dbReference type="ARBA" id="ARBA00023136"/>
    </source>
</evidence>
<dbReference type="EMBL" id="AP028679">
    <property type="protein sequence ID" value="BEQ14135.1"/>
    <property type="molecule type" value="Genomic_DNA"/>
</dbReference>
<evidence type="ECO:0000256" key="3">
    <source>
        <dbReference type="ARBA" id="ARBA00022692"/>
    </source>
</evidence>
<evidence type="ECO:0000256" key="6">
    <source>
        <dbReference type="SAM" id="Phobius"/>
    </source>
</evidence>
<keyword evidence="4 6" id="KW-1133">Transmembrane helix</keyword>